<dbReference type="InterPro" id="IPR023393">
    <property type="entry name" value="START-like_dom_sf"/>
</dbReference>
<organism evidence="1 2">
    <name type="scientific">Rubritalea tangerina</name>
    <dbReference type="NCBI Taxonomy" id="430798"/>
    <lineage>
        <taxon>Bacteria</taxon>
        <taxon>Pseudomonadati</taxon>
        <taxon>Verrucomicrobiota</taxon>
        <taxon>Verrucomicrobiia</taxon>
        <taxon>Verrucomicrobiales</taxon>
        <taxon>Rubritaleaceae</taxon>
        <taxon>Rubritalea</taxon>
    </lineage>
</organism>
<dbReference type="CDD" id="cd07818">
    <property type="entry name" value="SRPBCC_1"/>
    <property type="match status" value="1"/>
</dbReference>
<proteinExistence type="predicted"/>
<comment type="caution">
    <text evidence="1">The sequence shown here is derived from an EMBL/GenBank/DDBJ whole genome shotgun (WGS) entry which is preliminary data.</text>
</comment>
<evidence type="ECO:0000313" key="2">
    <source>
        <dbReference type="Proteomes" id="UP001597389"/>
    </source>
</evidence>
<name>A0ABW4ZB61_9BACT</name>
<dbReference type="RefSeq" id="WP_377088588.1">
    <property type="nucleotide sequence ID" value="NZ_JBHSJL010000014.1"/>
</dbReference>
<dbReference type="Gene3D" id="3.20.80.10">
    <property type="entry name" value="Regulatory factor, effector binding domain"/>
    <property type="match status" value="1"/>
</dbReference>
<reference evidence="2" key="1">
    <citation type="journal article" date="2019" name="Int. J. Syst. Evol. Microbiol.">
        <title>The Global Catalogue of Microorganisms (GCM) 10K type strain sequencing project: providing services to taxonomists for standard genome sequencing and annotation.</title>
        <authorList>
            <consortium name="The Broad Institute Genomics Platform"/>
            <consortium name="The Broad Institute Genome Sequencing Center for Infectious Disease"/>
            <person name="Wu L."/>
            <person name="Ma J."/>
        </authorList>
    </citation>
    <scope>NUCLEOTIDE SEQUENCE [LARGE SCALE GENOMIC DNA]</scope>
    <source>
        <strain evidence="2">CCUG 57942</strain>
    </source>
</reference>
<dbReference type="EMBL" id="JBHUJB010000040">
    <property type="protein sequence ID" value="MFD2159214.1"/>
    <property type="molecule type" value="Genomic_DNA"/>
</dbReference>
<dbReference type="SUPFAM" id="SSF55136">
    <property type="entry name" value="Probable bacterial effector-binding domain"/>
    <property type="match status" value="1"/>
</dbReference>
<dbReference type="SUPFAM" id="SSF55961">
    <property type="entry name" value="Bet v1-like"/>
    <property type="match status" value="1"/>
</dbReference>
<dbReference type="Pfam" id="PF10604">
    <property type="entry name" value="Polyketide_cyc2"/>
    <property type="match status" value="1"/>
</dbReference>
<gene>
    <name evidence="1" type="ORF">ACFSW8_09920</name>
</gene>
<sequence>MPSFSVSESITIKEKREDVYAFLRDLKNWPEWSPWIICDPECRVDFGNHRYTWEGAFVGVGEMEIAKETPHESIAFALVFQKPWRSRAQVEMRLSELDGGTEVRWTMASKLPFFLFWLKPTMVQLVRMDYQRGLKMLKELLETGVIHSTLDFVGEQEIAGCPYIGIERHCAIDAMETAMEEDFGKLMEWAAKEENKGLLAEASRKPFTIYRKWDLKQGLVHYRVCHPLKESLSEVPYGFESGERAACRAYVVGHTGAYRHLGNAWSAAMLRARARLFKQSKEVMPFEKYVSMPGEVGEASTVTLICLPLK</sequence>
<keyword evidence="2" id="KW-1185">Reference proteome</keyword>
<protein>
    <submittedName>
        <fullName evidence="1">SRPBCC family protein</fullName>
    </submittedName>
</protein>
<evidence type="ECO:0000313" key="1">
    <source>
        <dbReference type="EMBL" id="MFD2159214.1"/>
    </source>
</evidence>
<dbReference type="InterPro" id="IPR019587">
    <property type="entry name" value="Polyketide_cyclase/dehydratase"/>
</dbReference>
<accession>A0ABW4ZB61</accession>
<dbReference type="InterPro" id="IPR011256">
    <property type="entry name" value="Reg_factor_effector_dom_sf"/>
</dbReference>
<dbReference type="Proteomes" id="UP001597389">
    <property type="component" value="Unassembled WGS sequence"/>
</dbReference>
<dbReference type="Gene3D" id="3.30.530.20">
    <property type="match status" value="1"/>
</dbReference>